<sequence length="174" mass="19671">MLHQSLTSPHHRSHRCPANCSTTTTNKTHPLHPTHVPCSTNACTLTRPAPGKALEKIFAVHLRARSVQRSSQAQAVARVFNALSAVGCLSFAGLLLLPERTVSIRAGIRPLGIDWCSKELASSYIIYSPCARQRERDRRELTKKNQYQRRNSQSRGRCRLLRRRGWPNRDAVRI</sequence>
<reference evidence="2" key="1">
    <citation type="journal article" date="2020" name="Stud. Mycol.">
        <title>101 Dothideomycetes genomes: a test case for predicting lifestyles and emergence of pathogens.</title>
        <authorList>
            <person name="Haridas S."/>
            <person name="Albert R."/>
            <person name="Binder M."/>
            <person name="Bloem J."/>
            <person name="Labutti K."/>
            <person name="Salamov A."/>
            <person name="Andreopoulos B."/>
            <person name="Baker S."/>
            <person name="Barry K."/>
            <person name="Bills G."/>
            <person name="Bluhm B."/>
            <person name="Cannon C."/>
            <person name="Castanera R."/>
            <person name="Culley D."/>
            <person name="Daum C."/>
            <person name="Ezra D."/>
            <person name="Gonzalez J."/>
            <person name="Henrissat B."/>
            <person name="Kuo A."/>
            <person name="Liang C."/>
            <person name="Lipzen A."/>
            <person name="Lutzoni F."/>
            <person name="Magnuson J."/>
            <person name="Mondo S."/>
            <person name="Nolan M."/>
            <person name="Ohm R."/>
            <person name="Pangilinan J."/>
            <person name="Park H.-J."/>
            <person name="Ramirez L."/>
            <person name="Alfaro M."/>
            <person name="Sun H."/>
            <person name="Tritt A."/>
            <person name="Yoshinaga Y."/>
            <person name="Zwiers L.-H."/>
            <person name="Turgeon B."/>
            <person name="Goodwin S."/>
            <person name="Spatafora J."/>
            <person name="Crous P."/>
            <person name="Grigoriev I."/>
        </authorList>
    </citation>
    <scope>NUCLEOTIDE SEQUENCE</scope>
    <source>
        <strain evidence="2">CBS 262.69</strain>
    </source>
</reference>
<evidence type="ECO:0000313" key="3">
    <source>
        <dbReference type="Proteomes" id="UP000799640"/>
    </source>
</evidence>
<name>A0A6G1HJ71_9PEZI</name>
<dbReference type="AlphaFoldDB" id="A0A6G1HJ71"/>
<evidence type="ECO:0000313" key="2">
    <source>
        <dbReference type="EMBL" id="KAF2396108.1"/>
    </source>
</evidence>
<dbReference type="Proteomes" id="UP000799640">
    <property type="component" value="Unassembled WGS sequence"/>
</dbReference>
<proteinExistence type="predicted"/>
<dbReference type="EMBL" id="ML996708">
    <property type="protein sequence ID" value="KAF2396108.1"/>
    <property type="molecule type" value="Genomic_DNA"/>
</dbReference>
<organism evidence="2 3">
    <name type="scientific">Trichodelitschia bisporula</name>
    <dbReference type="NCBI Taxonomy" id="703511"/>
    <lineage>
        <taxon>Eukaryota</taxon>
        <taxon>Fungi</taxon>
        <taxon>Dikarya</taxon>
        <taxon>Ascomycota</taxon>
        <taxon>Pezizomycotina</taxon>
        <taxon>Dothideomycetes</taxon>
        <taxon>Dothideomycetes incertae sedis</taxon>
        <taxon>Phaeotrichales</taxon>
        <taxon>Phaeotrichaceae</taxon>
        <taxon>Trichodelitschia</taxon>
    </lineage>
</organism>
<evidence type="ECO:0000256" key="1">
    <source>
        <dbReference type="SAM" id="MobiDB-lite"/>
    </source>
</evidence>
<feature type="compositionally biased region" description="Polar residues" evidence="1">
    <location>
        <begin position="19"/>
        <end position="28"/>
    </location>
</feature>
<accession>A0A6G1HJ71</accession>
<gene>
    <name evidence="2" type="ORF">EJ06DRAFT_243780</name>
</gene>
<feature type="region of interest" description="Disordered" evidence="1">
    <location>
        <begin position="1"/>
        <end position="29"/>
    </location>
</feature>
<protein>
    <submittedName>
        <fullName evidence="2">Uncharacterized protein</fullName>
    </submittedName>
</protein>
<keyword evidence="3" id="KW-1185">Reference proteome</keyword>